<reference evidence="14" key="1">
    <citation type="submission" date="2021-01" db="EMBL/GenBank/DDBJ databases">
        <title>KCTC 19127 draft genome.</title>
        <authorList>
            <person name="An D."/>
        </authorList>
    </citation>
    <scope>NUCLEOTIDE SEQUENCE</scope>
    <source>
        <strain evidence="14">KCTC 19127</strain>
    </source>
</reference>
<dbReference type="PIRSF" id="PIRSF000847">
    <property type="entry name" value="Phos_ph_gly_syn"/>
    <property type="match status" value="1"/>
</dbReference>
<feature type="transmembrane region" description="Helical" evidence="13">
    <location>
        <begin position="98"/>
        <end position="120"/>
    </location>
</feature>
<keyword evidence="10" id="KW-1208">Phospholipid metabolism</keyword>
<evidence type="ECO:0000256" key="8">
    <source>
        <dbReference type="ARBA" id="ARBA00023136"/>
    </source>
</evidence>
<feature type="transmembrane region" description="Helical" evidence="13">
    <location>
        <begin position="12"/>
        <end position="33"/>
    </location>
</feature>
<feature type="transmembrane region" description="Helical" evidence="13">
    <location>
        <begin position="156"/>
        <end position="178"/>
    </location>
</feature>
<dbReference type="GO" id="GO:0046474">
    <property type="term" value="P:glycerophospholipid biosynthetic process"/>
    <property type="evidence" value="ECO:0007669"/>
    <property type="project" value="TreeGrafter"/>
</dbReference>
<protein>
    <recommendedName>
        <fullName evidence="11">CDP-diacylglycerol--glycerol-3-phosphate 3-phosphatidyltransferase</fullName>
        <ecNumber evidence="11">2.7.8.5</ecNumber>
    </recommendedName>
</protein>
<keyword evidence="5 13" id="KW-0812">Transmembrane</keyword>
<comment type="caution">
    <text evidence="14">The sequence shown here is derived from an EMBL/GenBank/DDBJ whole genome shotgun (WGS) entry which is preliminary data.</text>
</comment>
<evidence type="ECO:0000256" key="7">
    <source>
        <dbReference type="ARBA" id="ARBA00023098"/>
    </source>
</evidence>
<dbReference type="EC" id="2.7.8.5" evidence="11"/>
<dbReference type="RefSeq" id="WP_205255403.1">
    <property type="nucleotide sequence ID" value="NZ_BAAAPV010000001.1"/>
</dbReference>
<dbReference type="EMBL" id="JAERWL010000002">
    <property type="protein sequence ID" value="MBM9475274.1"/>
    <property type="molecule type" value="Genomic_DNA"/>
</dbReference>
<evidence type="ECO:0000256" key="13">
    <source>
        <dbReference type="SAM" id="Phobius"/>
    </source>
</evidence>
<comment type="similarity">
    <text evidence="2 12">Belongs to the CDP-alcohol phosphatidyltransferase class-I family.</text>
</comment>
<organism evidence="14 15">
    <name type="scientific">Nakamurella flavida</name>
    <dbReference type="NCBI Taxonomy" id="363630"/>
    <lineage>
        <taxon>Bacteria</taxon>
        <taxon>Bacillati</taxon>
        <taxon>Actinomycetota</taxon>
        <taxon>Actinomycetes</taxon>
        <taxon>Nakamurellales</taxon>
        <taxon>Nakamurellaceae</taxon>
        <taxon>Nakamurella</taxon>
    </lineage>
</organism>
<keyword evidence="9" id="KW-0594">Phospholipid biosynthesis</keyword>
<evidence type="ECO:0000256" key="9">
    <source>
        <dbReference type="ARBA" id="ARBA00023209"/>
    </source>
</evidence>
<keyword evidence="7" id="KW-0443">Lipid metabolism</keyword>
<dbReference type="InterPro" id="IPR050324">
    <property type="entry name" value="CDP-alcohol_PTase-I"/>
</dbReference>
<keyword evidence="6 13" id="KW-1133">Transmembrane helix</keyword>
<dbReference type="GO" id="GO:0016020">
    <property type="term" value="C:membrane"/>
    <property type="evidence" value="ECO:0007669"/>
    <property type="project" value="UniProtKB-SubCell"/>
</dbReference>
<dbReference type="InterPro" id="IPR000462">
    <property type="entry name" value="CDP-OH_P_trans"/>
</dbReference>
<evidence type="ECO:0000256" key="4">
    <source>
        <dbReference type="ARBA" id="ARBA00022679"/>
    </source>
</evidence>
<dbReference type="PANTHER" id="PTHR14269:SF52">
    <property type="entry name" value="PHOSPHATIDYLGLYCEROPHOSPHATE SYNTHASE-RELATED"/>
    <property type="match status" value="1"/>
</dbReference>
<keyword evidence="4 12" id="KW-0808">Transferase</keyword>
<proteinExistence type="inferred from homology"/>
<dbReference type="Pfam" id="PF01066">
    <property type="entry name" value="CDP-OH_P_transf"/>
    <property type="match status" value="1"/>
</dbReference>
<comment type="subcellular location">
    <subcellularLocation>
        <location evidence="1">Membrane</location>
        <topology evidence="1">Multi-pass membrane protein</topology>
    </subcellularLocation>
</comment>
<evidence type="ECO:0000256" key="12">
    <source>
        <dbReference type="RuleBase" id="RU003750"/>
    </source>
</evidence>
<evidence type="ECO:0000256" key="10">
    <source>
        <dbReference type="ARBA" id="ARBA00023264"/>
    </source>
</evidence>
<evidence type="ECO:0000256" key="3">
    <source>
        <dbReference type="ARBA" id="ARBA00022516"/>
    </source>
</evidence>
<accession>A0A939C438</accession>
<dbReference type="InterPro" id="IPR043130">
    <property type="entry name" value="CDP-OH_PTrfase_TM_dom"/>
</dbReference>
<dbReference type="GO" id="GO:0008444">
    <property type="term" value="F:CDP-diacylglycerol-glycerol-3-phosphate 3-phosphatidyltransferase activity"/>
    <property type="evidence" value="ECO:0007669"/>
    <property type="project" value="UniProtKB-UniRule"/>
</dbReference>
<evidence type="ECO:0000256" key="6">
    <source>
        <dbReference type="ARBA" id="ARBA00022989"/>
    </source>
</evidence>
<sequence length="201" mass="21658">MSTPQPVPLVNLPNALTVLRLVLVPVFLLALFAGGGHDTTWRWVAFLIFALAAITDRFDGHIARKRGQVTDFGRIADPIADKALTGSALVALSMVSDLAWWVTVVVLIREIGITLLRFAVIRYGVISASPGGKAKTLAQVFAIGLYIMPLPDVFDWLRWLTMGIAVALTVITGIDYLIRAAGVVARGRIAAAVRRGPTSRS</sequence>
<evidence type="ECO:0000256" key="11">
    <source>
        <dbReference type="NCBIfam" id="TIGR00560"/>
    </source>
</evidence>
<dbReference type="PANTHER" id="PTHR14269">
    <property type="entry name" value="CDP-DIACYLGLYCEROL--GLYCEROL-3-PHOSPHATE 3-PHOSPHATIDYLTRANSFERASE-RELATED"/>
    <property type="match status" value="1"/>
</dbReference>
<name>A0A939C438_9ACTN</name>
<dbReference type="PROSITE" id="PS00379">
    <property type="entry name" value="CDP_ALCOHOL_P_TRANSF"/>
    <property type="match status" value="1"/>
</dbReference>
<dbReference type="InterPro" id="IPR004570">
    <property type="entry name" value="Phosphatidylglycerol_P_synth"/>
</dbReference>
<evidence type="ECO:0000256" key="1">
    <source>
        <dbReference type="ARBA" id="ARBA00004141"/>
    </source>
</evidence>
<evidence type="ECO:0000256" key="2">
    <source>
        <dbReference type="ARBA" id="ARBA00010441"/>
    </source>
</evidence>
<dbReference type="Gene3D" id="1.20.120.1760">
    <property type="match status" value="1"/>
</dbReference>
<keyword evidence="3" id="KW-0444">Lipid biosynthesis</keyword>
<dbReference type="InterPro" id="IPR048254">
    <property type="entry name" value="CDP_ALCOHOL_P_TRANSF_CS"/>
</dbReference>
<evidence type="ECO:0000313" key="15">
    <source>
        <dbReference type="Proteomes" id="UP000663801"/>
    </source>
</evidence>
<gene>
    <name evidence="14" type="primary">pgsA</name>
    <name evidence="14" type="ORF">JL107_02335</name>
</gene>
<keyword evidence="15" id="KW-1185">Reference proteome</keyword>
<evidence type="ECO:0000256" key="5">
    <source>
        <dbReference type="ARBA" id="ARBA00022692"/>
    </source>
</evidence>
<keyword evidence="8 13" id="KW-0472">Membrane</keyword>
<dbReference type="Proteomes" id="UP000663801">
    <property type="component" value="Unassembled WGS sequence"/>
</dbReference>
<dbReference type="NCBIfam" id="TIGR00560">
    <property type="entry name" value="pgsA"/>
    <property type="match status" value="1"/>
</dbReference>
<dbReference type="AlphaFoldDB" id="A0A939C438"/>
<evidence type="ECO:0000313" key="14">
    <source>
        <dbReference type="EMBL" id="MBM9475274.1"/>
    </source>
</evidence>